<dbReference type="SUPFAM" id="SSF55021">
    <property type="entry name" value="ACT-like"/>
    <property type="match status" value="2"/>
</dbReference>
<dbReference type="PANTHER" id="PTHR30239:SF0">
    <property type="entry name" value="ACETOLACTATE SYNTHASE SMALL SUBUNIT 1, CHLOROPLASTIC"/>
    <property type="match status" value="1"/>
</dbReference>
<proteinExistence type="inferred from homology"/>
<dbReference type="CDD" id="cd04878">
    <property type="entry name" value="ACT_AHAS"/>
    <property type="match status" value="1"/>
</dbReference>
<keyword evidence="8 10" id="KW-0808">Transferase</keyword>
<dbReference type="InterPro" id="IPR019455">
    <property type="entry name" value="Acetolactate_synth_ssu_C"/>
</dbReference>
<accession>A0A937SB22</accession>
<dbReference type="InterPro" id="IPR039557">
    <property type="entry name" value="AHAS_ACT"/>
</dbReference>
<dbReference type="Pfam" id="PF22629">
    <property type="entry name" value="ACT_AHAS_ss"/>
    <property type="match status" value="1"/>
</dbReference>
<dbReference type="FunFam" id="3.30.70.260:FF:000001">
    <property type="entry name" value="Acetolactate synthase, small subunit"/>
    <property type="match status" value="1"/>
</dbReference>
<dbReference type="Pfam" id="PF10369">
    <property type="entry name" value="ALS_ss_C"/>
    <property type="match status" value="1"/>
</dbReference>
<dbReference type="Gene3D" id="3.30.70.260">
    <property type="match status" value="1"/>
</dbReference>
<dbReference type="GO" id="GO:1990610">
    <property type="term" value="F:acetolactate synthase regulator activity"/>
    <property type="evidence" value="ECO:0007669"/>
    <property type="project" value="UniProtKB-UniRule"/>
</dbReference>
<evidence type="ECO:0000256" key="8">
    <source>
        <dbReference type="RuleBase" id="RU368092"/>
    </source>
</evidence>
<evidence type="ECO:0000256" key="2">
    <source>
        <dbReference type="ARBA" id="ARBA00005025"/>
    </source>
</evidence>
<dbReference type="GO" id="GO:0009099">
    <property type="term" value="P:L-valine biosynthetic process"/>
    <property type="evidence" value="ECO:0007669"/>
    <property type="project" value="UniProtKB-UniRule"/>
</dbReference>
<dbReference type="InterPro" id="IPR004789">
    <property type="entry name" value="Acetalactate_synth_ssu"/>
</dbReference>
<evidence type="ECO:0000256" key="4">
    <source>
        <dbReference type="ARBA" id="ARBA00011744"/>
    </source>
</evidence>
<reference evidence="10" key="1">
    <citation type="submission" date="2020-10" db="EMBL/GenBank/DDBJ databases">
        <title>Microbiome of the Black Sea water column analyzed by genome centric metagenomics.</title>
        <authorList>
            <person name="Cabello-Yeves P.J."/>
            <person name="Callieri C."/>
            <person name="Picazo A."/>
            <person name="Mehrshad M."/>
            <person name="Haro-Moreno J.M."/>
            <person name="Roda-Garcia J."/>
            <person name="Dzembekova N."/>
            <person name="Slabakova V."/>
            <person name="Slabakova N."/>
            <person name="Moncheva S."/>
            <person name="Rodriguez-Valera F."/>
        </authorList>
    </citation>
    <scope>NUCLEOTIDE SEQUENCE</scope>
    <source>
        <strain evidence="10">BS30m-G43</strain>
    </source>
</reference>
<keyword evidence="5 8" id="KW-0028">Amino-acid biosynthesis</keyword>
<evidence type="ECO:0000313" key="10">
    <source>
        <dbReference type="EMBL" id="MBL6903577.1"/>
    </source>
</evidence>
<dbReference type="Gene3D" id="3.30.70.1150">
    <property type="entry name" value="ACT-like. Chain A, domain 2"/>
    <property type="match status" value="1"/>
</dbReference>
<sequence>MKRVLAMLVENKPGALARVVGLFHQRGYNIESLNVAPVHDGSYSRLTVATRGTESAVEQIMKQINKLIDIIKVADLTEGDHHELELALIKISKVVDLTSMKKIIKPLNGKILKNDSTTCVISVTGTSIDINNLLRNFKKNKVIEIVRSGSLGLHESNKTLTI</sequence>
<organism evidence="10 11">
    <name type="scientific">SAR86 cluster bacterium</name>
    <dbReference type="NCBI Taxonomy" id="2030880"/>
    <lineage>
        <taxon>Bacteria</taxon>
        <taxon>Pseudomonadati</taxon>
        <taxon>Pseudomonadota</taxon>
        <taxon>Gammaproteobacteria</taxon>
        <taxon>SAR86 cluster</taxon>
    </lineage>
</organism>
<evidence type="ECO:0000256" key="6">
    <source>
        <dbReference type="ARBA" id="ARBA00023304"/>
    </source>
</evidence>
<dbReference type="InterPro" id="IPR054480">
    <property type="entry name" value="AHAS_small-like_ACT"/>
</dbReference>
<comment type="function">
    <text evidence="8">Catalyzes the conversion of 2 pyruvate molecules into acetolactate in the first common step of the biosynthetic pathway of the branched-amino acids such as leucine, isoleucine, and valine.</text>
</comment>
<evidence type="ECO:0000313" key="11">
    <source>
        <dbReference type="Proteomes" id="UP000705230"/>
    </source>
</evidence>
<evidence type="ECO:0000256" key="1">
    <source>
        <dbReference type="ARBA" id="ARBA00004974"/>
    </source>
</evidence>
<dbReference type="Proteomes" id="UP000705230">
    <property type="component" value="Unassembled WGS sequence"/>
</dbReference>
<name>A0A937SB22_9GAMM</name>
<evidence type="ECO:0000256" key="3">
    <source>
        <dbReference type="ARBA" id="ARBA00006341"/>
    </source>
</evidence>
<dbReference type="InterPro" id="IPR027271">
    <property type="entry name" value="Acetolactate_synth/TF_NikR_C"/>
</dbReference>
<comment type="pathway">
    <text evidence="1 8">Amino-acid biosynthesis; L-isoleucine biosynthesis; L-isoleucine from 2-oxobutanoate: step 1/4.</text>
</comment>
<dbReference type="EMBL" id="JADHSG010000007">
    <property type="protein sequence ID" value="MBL6903577.1"/>
    <property type="molecule type" value="Genomic_DNA"/>
</dbReference>
<dbReference type="GO" id="GO:0003984">
    <property type="term" value="F:acetolactate synthase activity"/>
    <property type="evidence" value="ECO:0007669"/>
    <property type="project" value="UniProtKB-UniRule"/>
</dbReference>
<comment type="subunit">
    <text evidence="4 8">Dimer of large and small chains.</text>
</comment>
<dbReference type="GO" id="GO:0009097">
    <property type="term" value="P:isoleucine biosynthetic process"/>
    <property type="evidence" value="ECO:0007669"/>
    <property type="project" value="UniProtKB-UniRule"/>
</dbReference>
<evidence type="ECO:0000259" key="9">
    <source>
        <dbReference type="PROSITE" id="PS51671"/>
    </source>
</evidence>
<dbReference type="EC" id="2.2.1.6" evidence="8"/>
<comment type="similarity">
    <text evidence="3 8">Belongs to the acetolactate synthase small subunit family.</text>
</comment>
<gene>
    <name evidence="10" type="primary">ilvN</name>
    <name evidence="10" type="ORF">ISR29_05180</name>
</gene>
<dbReference type="InterPro" id="IPR002912">
    <property type="entry name" value="ACT_dom"/>
</dbReference>
<comment type="catalytic activity">
    <reaction evidence="7 8">
        <text>2 pyruvate + H(+) = (2S)-2-acetolactate + CO2</text>
        <dbReference type="Rhea" id="RHEA:25249"/>
        <dbReference type="ChEBI" id="CHEBI:15361"/>
        <dbReference type="ChEBI" id="CHEBI:15378"/>
        <dbReference type="ChEBI" id="CHEBI:16526"/>
        <dbReference type="ChEBI" id="CHEBI:58476"/>
        <dbReference type="EC" id="2.2.1.6"/>
    </reaction>
</comment>
<comment type="caution">
    <text evidence="10">The sequence shown here is derived from an EMBL/GenBank/DDBJ whole genome shotgun (WGS) entry which is preliminary data.</text>
</comment>
<comment type="pathway">
    <text evidence="2 8">Amino-acid biosynthesis; L-valine biosynthesis; L-valine from pyruvate: step 1/4.</text>
</comment>
<dbReference type="PANTHER" id="PTHR30239">
    <property type="entry name" value="ACETOLACTATE SYNTHASE SMALL SUBUNIT"/>
    <property type="match status" value="1"/>
</dbReference>
<keyword evidence="6 8" id="KW-0100">Branched-chain amino acid biosynthesis</keyword>
<dbReference type="AlphaFoldDB" id="A0A937SB22"/>
<feature type="domain" description="ACT" evidence="9">
    <location>
        <begin position="4"/>
        <end position="78"/>
    </location>
</feature>
<dbReference type="PROSITE" id="PS51671">
    <property type="entry name" value="ACT"/>
    <property type="match status" value="1"/>
</dbReference>
<protein>
    <recommendedName>
        <fullName evidence="8">Acetolactate synthase small subunit</fullName>
        <shortName evidence="8">AHAS</shortName>
        <shortName evidence="8">ALS</shortName>
        <ecNumber evidence="8">2.2.1.6</ecNumber>
    </recommendedName>
    <alternativeName>
        <fullName evidence="8">Acetohydroxy-acid synthase small subunit</fullName>
    </alternativeName>
</protein>
<dbReference type="NCBIfam" id="NF008864">
    <property type="entry name" value="PRK11895.1"/>
    <property type="match status" value="1"/>
</dbReference>
<dbReference type="GO" id="GO:0005829">
    <property type="term" value="C:cytosol"/>
    <property type="evidence" value="ECO:0007669"/>
    <property type="project" value="TreeGrafter"/>
</dbReference>
<dbReference type="InterPro" id="IPR045865">
    <property type="entry name" value="ACT-like_dom_sf"/>
</dbReference>
<evidence type="ECO:0000256" key="5">
    <source>
        <dbReference type="ARBA" id="ARBA00022605"/>
    </source>
</evidence>
<evidence type="ECO:0000256" key="7">
    <source>
        <dbReference type="ARBA" id="ARBA00048670"/>
    </source>
</evidence>
<dbReference type="NCBIfam" id="TIGR00119">
    <property type="entry name" value="acolac_sm"/>
    <property type="match status" value="1"/>
</dbReference>